<protein>
    <submittedName>
        <fullName evidence="2">ROK family protein</fullName>
    </submittedName>
</protein>
<dbReference type="SUPFAM" id="SSF46785">
    <property type="entry name" value="Winged helix' DNA-binding domain"/>
    <property type="match status" value="1"/>
</dbReference>
<keyword evidence="3" id="KW-1185">Reference proteome</keyword>
<dbReference type="InterPro" id="IPR036388">
    <property type="entry name" value="WH-like_DNA-bd_sf"/>
</dbReference>
<organism evidence="2 3">
    <name type="scientific">Nakamurella leprariae</name>
    <dbReference type="NCBI Taxonomy" id="2803911"/>
    <lineage>
        <taxon>Bacteria</taxon>
        <taxon>Bacillati</taxon>
        <taxon>Actinomycetota</taxon>
        <taxon>Actinomycetes</taxon>
        <taxon>Nakamurellales</taxon>
        <taxon>Nakamurellaceae</taxon>
        <taxon>Nakamurella</taxon>
    </lineage>
</organism>
<sequence length="414" mass="43133">MSITAASAAAGAPADQATVRRLNLALLLRSLAEGGSRSRARLAADTGLTKATVSTLVSDLQARQLVVEGDAERTGLGRPGRVLHLNTESVRCLGLEINVDYICGVAMDLSGQVRARARWALPMQSLGPARGLGVAADLARQLLLDCGAGAQQVRSVQLSMPGMVDVDSGILVNAPNLRWRDVDVVHSLLGRLDWRWASFTVDNDANLGAMAHYAAAPAGLRHLLYLSGEIGVGGGTVIDGSIVRGANGWAGEVGHMPLGPGDRVCGCGRSGCWETVVGLGAVLDAIADPGDALHDETIDMAERLDLVCARAAAGDERTLAGLRRQGHWLGMGLSILLNVQDPGLIVLGGYFPVIQEWIAEPMMAEIRRRAIALPDIEPRVEFSSLGIEASCLGAAHAGVEALIADPASAPIAAG</sequence>
<dbReference type="SUPFAM" id="SSF53067">
    <property type="entry name" value="Actin-like ATPase domain"/>
    <property type="match status" value="1"/>
</dbReference>
<dbReference type="AlphaFoldDB" id="A0A938Y4E8"/>
<reference evidence="2" key="1">
    <citation type="submission" date="2021-01" db="EMBL/GenBank/DDBJ databases">
        <title>YIM 132084 draft genome.</title>
        <authorList>
            <person name="An D."/>
        </authorList>
    </citation>
    <scope>NUCLEOTIDE SEQUENCE</scope>
    <source>
        <strain evidence="2">YIM 132084</strain>
    </source>
</reference>
<dbReference type="Gene3D" id="1.10.10.10">
    <property type="entry name" value="Winged helix-like DNA-binding domain superfamily/Winged helix DNA-binding domain"/>
    <property type="match status" value="1"/>
</dbReference>
<dbReference type="EMBL" id="JAERWK010000002">
    <property type="protein sequence ID" value="MBM9465871.1"/>
    <property type="molecule type" value="Genomic_DNA"/>
</dbReference>
<accession>A0A938Y4E8</accession>
<dbReference type="PANTHER" id="PTHR18964">
    <property type="entry name" value="ROK (REPRESSOR, ORF, KINASE) FAMILY"/>
    <property type="match status" value="1"/>
</dbReference>
<evidence type="ECO:0000256" key="1">
    <source>
        <dbReference type="ARBA" id="ARBA00006479"/>
    </source>
</evidence>
<dbReference type="Gene3D" id="3.30.420.40">
    <property type="match status" value="2"/>
</dbReference>
<proteinExistence type="inferred from homology"/>
<comment type="similarity">
    <text evidence="1">Belongs to the ROK (NagC/XylR) family.</text>
</comment>
<dbReference type="InterPro" id="IPR000600">
    <property type="entry name" value="ROK"/>
</dbReference>
<gene>
    <name evidence="2" type="ORF">JL106_01085</name>
</gene>
<dbReference type="Proteomes" id="UP000663792">
    <property type="component" value="Unassembled WGS sequence"/>
</dbReference>
<dbReference type="PANTHER" id="PTHR18964:SF149">
    <property type="entry name" value="BIFUNCTIONAL UDP-N-ACETYLGLUCOSAMINE 2-EPIMERASE_N-ACETYLMANNOSAMINE KINASE"/>
    <property type="match status" value="1"/>
</dbReference>
<evidence type="ECO:0000313" key="3">
    <source>
        <dbReference type="Proteomes" id="UP000663792"/>
    </source>
</evidence>
<name>A0A938Y4E8_9ACTN</name>
<dbReference type="RefSeq" id="WP_205258830.1">
    <property type="nucleotide sequence ID" value="NZ_JAERWK010000002.1"/>
</dbReference>
<evidence type="ECO:0000313" key="2">
    <source>
        <dbReference type="EMBL" id="MBM9465871.1"/>
    </source>
</evidence>
<dbReference type="InterPro" id="IPR036390">
    <property type="entry name" value="WH_DNA-bd_sf"/>
</dbReference>
<comment type="caution">
    <text evidence="2">The sequence shown here is derived from an EMBL/GenBank/DDBJ whole genome shotgun (WGS) entry which is preliminary data.</text>
</comment>
<dbReference type="CDD" id="cd24076">
    <property type="entry name" value="ASKHA_ATPase_ROK_BsXylR-like"/>
    <property type="match status" value="1"/>
</dbReference>
<dbReference type="InterPro" id="IPR043129">
    <property type="entry name" value="ATPase_NBD"/>
</dbReference>
<dbReference type="Pfam" id="PF00480">
    <property type="entry name" value="ROK"/>
    <property type="match status" value="1"/>
</dbReference>